<dbReference type="RefSeq" id="WP_013558674.1">
    <property type="nucleotide sequence ID" value="NC_014960.1"/>
</dbReference>
<dbReference type="TCDB" id="9.B.151.2.2">
    <property type="family name" value="the uncharacterized 7 tms archaeal/bacterial protein (7-abp) family"/>
</dbReference>
<reference evidence="2 3" key="1">
    <citation type="submission" date="2010-12" db="EMBL/GenBank/DDBJ databases">
        <title>Whole genome sequence of Anaerolinea thermophila UNI-1.</title>
        <authorList>
            <person name="Narita-Yamada S."/>
            <person name="Kishi E."/>
            <person name="Watanabe Y."/>
            <person name="Takasaki K."/>
            <person name="Ankai A."/>
            <person name="Oguchi A."/>
            <person name="Fukui S."/>
            <person name="Takahashi M."/>
            <person name="Yashiro I."/>
            <person name="Hosoyama A."/>
            <person name="Sekiguchi Y."/>
            <person name="Hanada S."/>
            <person name="Fujita N."/>
        </authorList>
    </citation>
    <scope>NUCLEOTIDE SEQUENCE [LARGE SCALE GENOMIC DNA]</scope>
    <source>
        <strain evidence="3">DSM 14523 / JCM 11388 / NBRC 100420 / UNI-1</strain>
    </source>
</reference>
<proteinExistence type="predicted"/>
<dbReference type="EMBL" id="AP012029">
    <property type="protein sequence ID" value="BAJ62277.1"/>
    <property type="molecule type" value="Genomic_DNA"/>
</dbReference>
<organism evidence="2 3">
    <name type="scientific">Anaerolinea thermophila (strain DSM 14523 / JCM 11388 / NBRC 100420 / UNI-1)</name>
    <dbReference type="NCBI Taxonomy" id="926569"/>
    <lineage>
        <taxon>Bacteria</taxon>
        <taxon>Bacillati</taxon>
        <taxon>Chloroflexota</taxon>
        <taxon>Anaerolineae</taxon>
        <taxon>Anaerolineales</taxon>
        <taxon>Anaerolineaceae</taxon>
        <taxon>Anaerolinea</taxon>
    </lineage>
</organism>
<evidence type="ECO:0000256" key="1">
    <source>
        <dbReference type="SAM" id="Phobius"/>
    </source>
</evidence>
<feature type="transmembrane region" description="Helical" evidence="1">
    <location>
        <begin position="205"/>
        <end position="223"/>
    </location>
</feature>
<name>E8MZU2_ANATU</name>
<dbReference type="OrthoDB" id="159908at2"/>
<feature type="transmembrane region" description="Helical" evidence="1">
    <location>
        <begin position="182"/>
        <end position="199"/>
    </location>
</feature>
<keyword evidence="1" id="KW-0472">Membrane</keyword>
<evidence type="ECO:0000313" key="2">
    <source>
        <dbReference type="EMBL" id="BAJ62277.1"/>
    </source>
</evidence>
<feature type="transmembrane region" description="Helical" evidence="1">
    <location>
        <begin position="150"/>
        <end position="170"/>
    </location>
</feature>
<keyword evidence="1" id="KW-0812">Transmembrane</keyword>
<dbReference type="AlphaFoldDB" id="E8MZU2"/>
<protein>
    <submittedName>
        <fullName evidence="2">Hypothetical membrane protein</fullName>
    </submittedName>
</protein>
<feature type="transmembrane region" description="Helical" evidence="1">
    <location>
        <begin position="36"/>
        <end position="55"/>
    </location>
</feature>
<dbReference type="eggNOG" id="ENOG5030PTP">
    <property type="taxonomic scope" value="Bacteria"/>
</dbReference>
<feature type="transmembrane region" description="Helical" evidence="1">
    <location>
        <begin position="67"/>
        <end position="89"/>
    </location>
</feature>
<keyword evidence="3" id="KW-1185">Reference proteome</keyword>
<dbReference type="Proteomes" id="UP000008922">
    <property type="component" value="Chromosome"/>
</dbReference>
<gene>
    <name evidence="2" type="ordered locus">ANT_02430</name>
</gene>
<dbReference type="STRING" id="926569.ANT_02430"/>
<accession>E8MZU2</accession>
<dbReference type="HOGENOM" id="CLU_100111_0_0_0"/>
<feature type="transmembrane region" description="Helical" evidence="1">
    <location>
        <begin position="6"/>
        <end position="24"/>
    </location>
</feature>
<dbReference type="InParanoid" id="E8MZU2"/>
<feature type="transmembrane region" description="Helical" evidence="1">
    <location>
        <begin position="96"/>
        <end position="115"/>
    </location>
</feature>
<dbReference type="KEGG" id="atm:ANT_02430"/>
<evidence type="ECO:0000313" key="3">
    <source>
        <dbReference type="Proteomes" id="UP000008922"/>
    </source>
</evidence>
<sequence length="242" mass="25820">MTFFNTVLPFLSSAVSFVFAALVLRRFAQKGGAHLLLWGIGMVFYGIGGFCEGFYGAFGWNPLIFRLWYLFGAMLVAAWLGQGTVYLLVRRRGIAHALMILLALGSLFGAVRVFGAQLDPSLMTGGLHTGSELSGKAIITAGVRTLTPIFNLYGTLALVGGAGYSAFLFWRKRVLLHRTIGNVLIAVGALLPAFGGSFSRMGVPGALYISEFLGAVLLFAGFLRATTPLPQESATAVEAQKA</sequence>
<keyword evidence="1" id="KW-1133">Transmembrane helix</keyword>